<dbReference type="GO" id="GO:0005886">
    <property type="term" value="C:plasma membrane"/>
    <property type="evidence" value="ECO:0007669"/>
    <property type="project" value="UniProtKB-SubCell"/>
</dbReference>
<dbReference type="CDD" id="cd07984">
    <property type="entry name" value="LPLAT_LABLAT-like"/>
    <property type="match status" value="1"/>
</dbReference>
<evidence type="ECO:0000313" key="9">
    <source>
        <dbReference type="Proteomes" id="UP000217209"/>
    </source>
</evidence>
<comment type="subcellular location">
    <subcellularLocation>
        <location evidence="1">Cell inner membrane</location>
    </subcellularLocation>
</comment>
<evidence type="ECO:0000313" key="8">
    <source>
        <dbReference type="EMBL" id="AQQ15376.1"/>
    </source>
</evidence>
<proteinExistence type="predicted"/>
<evidence type="ECO:0000256" key="1">
    <source>
        <dbReference type="ARBA" id="ARBA00004533"/>
    </source>
</evidence>
<accession>A0A1Q2HWY2</accession>
<dbReference type="EMBL" id="CP019688">
    <property type="protein sequence ID" value="AQQ15376.1"/>
    <property type="molecule type" value="Genomic_DNA"/>
</dbReference>
<keyword evidence="5" id="KW-0472">Membrane</keyword>
<dbReference type="RefSeq" id="WP_198304856.1">
    <property type="nucleotide sequence ID" value="NZ_CP019688.1"/>
</dbReference>
<keyword evidence="2" id="KW-1003">Cell membrane</keyword>
<evidence type="ECO:0000256" key="6">
    <source>
        <dbReference type="ARBA" id="ARBA00023315"/>
    </source>
</evidence>
<dbReference type="PANTHER" id="PTHR30606">
    <property type="entry name" value="LIPID A BIOSYNTHESIS LAUROYL ACYLTRANSFERASE"/>
    <property type="match status" value="1"/>
</dbReference>
<dbReference type="PANTHER" id="PTHR30606:SF10">
    <property type="entry name" value="PHOSPHATIDYLINOSITOL MANNOSIDE ACYLTRANSFERASE"/>
    <property type="match status" value="1"/>
</dbReference>
<dbReference type="EC" id="2.3.1.-" evidence="8"/>
<keyword evidence="9" id="KW-1185">Reference proteome</keyword>
<dbReference type="NCBIfam" id="NF005919">
    <property type="entry name" value="PRK07920.1"/>
    <property type="match status" value="1"/>
</dbReference>
<dbReference type="GO" id="GO:0009247">
    <property type="term" value="P:glycolipid biosynthetic process"/>
    <property type="evidence" value="ECO:0007669"/>
    <property type="project" value="UniProtKB-ARBA"/>
</dbReference>
<protein>
    <submittedName>
        <fullName evidence="8">Phosphatidylinositol mannoside acyltransferase</fullName>
        <ecNumber evidence="8">2.3.1.-</ecNumber>
    </submittedName>
</protein>
<evidence type="ECO:0000256" key="3">
    <source>
        <dbReference type="ARBA" id="ARBA00022519"/>
    </source>
</evidence>
<dbReference type="KEGG" id="cgv:CGLAU_07070"/>
<keyword evidence="3" id="KW-0997">Cell inner membrane</keyword>
<keyword evidence="6 8" id="KW-0012">Acyltransferase</keyword>
<organism evidence="8 9">
    <name type="scientific">Corynebacterium glaucum</name>
    <dbReference type="NCBI Taxonomy" id="187491"/>
    <lineage>
        <taxon>Bacteria</taxon>
        <taxon>Bacillati</taxon>
        <taxon>Actinomycetota</taxon>
        <taxon>Actinomycetes</taxon>
        <taxon>Mycobacteriales</taxon>
        <taxon>Corynebacteriaceae</taxon>
        <taxon>Corynebacterium</taxon>
    </lineage>
</organism>
<dbReference type="Pfam" id="PF03279">
    <property type="entry name" value="Lip_A_acyltrans"/>
    <property type="match status" value="1"/>
</dbReference>
<sequence length="308" mass="33656">MKDSLVAFGYIAGWKVIGALPPAITAPLFRRGADRVSGDGAGMEMLRRNLTRVVGAENVTRELVRDSMRSYARYWLEAFRLPRIADDEAALARFTEGVEGIEHLEAGLAKGKGVILTLPHTGNWDFAGLWLVKNYASFATVAERLKPEVLFDAFVDYRESLGFEVLAHSGGETPPYARLKEVLEANGIVCLLGERDLGGHGVPVTFFGEETTFPAGPAKLALDTGAALLVVHTWFTEDARGPGWGLKANPPTEVTTLEETTQRVADQFAANIAAHPADWHMLQPLWPADRRKRKRRPGNASPGKAGDR</sequence>
<name>A0A1Q2HWY2_9CORY</name>
<dbReference type="InterPro" id="IPR004960">
    <property type="entry name" value="LipA_acyltrans"/>
</dbReference>
<evidence type="ECO:0000256" key="2">
    <source>
        <dbReference type="ARBA" id="ARBA00022475"/>
    </source>
</evidence>
<reference evidence="8 9" key="1">
    <citation type="submission" date="2016-12" db="EMBL/GenBank/DDBJ databases">
        <authorList>
            <person name="Song W.-J."/>
            <person name="Kurnit D.M."/>
        </authorList>
    </citation>
    <scope>NUCLEOTIDE SEQUENCE [LARGE SCALE GENOMIC DNA]</scope>
    <source>
        <strain evidence="8 9">DSM 30827</strain>
    </source>
</reference>
<feature type="region of interest" description="Disordered" evidence="7">
    <location>
        <begin position="283"/>
        <end position="308"/>
    </location>
</feature>
<keyword evidence="4 8" id="KW-0808">Transferase</keyword>
<dbReference type="AlphaFoldDB" id="A0A1Q2HWY2"/>
<evidence type="ECO:0000256" key="7">
    <source>
        <dbReference type="SAM" id="MobiDB-lite"/>
    </source>
</evidence>
<dbReference type="Proteomes" id="UP000217209">
    <property type="component" value="Chromosome"/>
</dbReference>
<evidence type="ECO:0000256" key="5">
    <source>
        <dbReference type="ARBA" id="ARBA00023136"/>
    </source>
</evidence>
<evidence type="ECO:0000256" key="4">
    <source>
        <dbReference type="ARBA" id="ARBA00022679"/>
    </source>
</evidence>
<dbReference type="GO" id="GO:0016746">
    <property type="term" value="F:acyltransferase activity"/>
    <property type="evidence" value="ECO:0007669"/>
    <property type="project" value="UniProtKB-KW"/>
</dbReference>
<gene>
    <name evidence="8" type="ORF">CGLAU_07070</name>
</gene>